<reference evidence="3" key="1">
    <citation type="submission" date="2021-03" db="EMBL/GenBank/DDBJ databases">
        <authorList>
            <person name="Bekaert M."/>
        </authorList>
    </citation>
    <scope>NUCLEOTIDE SEQUENCE</scope>
</reference>
<dbReference type="Proteomes" id="UP000683360">
    <property type="component" value="Unassembled WGS sequence"/>
</dbReference>
<evidence type="ECO:0000256" key="1">
    <source>
        <dbReference type="ARBA" id="ARBA00022729"/>
    </source>
</evidence>
<protein>
    <submittedName>
        <fullName evidence="3">UPF0748 protein YngK</fullName>
    </submittedName>
</protein>
<name>A0A8S3VKP0_MYTED</name>
<feature type="domain" description="Glycosyl hydrolase-like 10" evidence="2">
    <location>
        <begin position="182"/>
        <end position="477"/>
    </location>
</feature>
<dbReference type="InterPro" id="IPR052177">
    <property type="entry name" value="Divisome_Glycosyl_Hydrolase"/>
</dbReference>
<keyword evidence="1" id="KW-0732">Signal</keyword>
<evidence type="ECO:0000313" key="4">
    <source>
        <dbReference type="Proteomes" id="UP000683360"/>
    </source>
</evidence>
<dbReference type="InterPro" id="IPR017853">
    <property type="entry name" value="GH"/>
</dbReference>
<dbReference type="InterPro" id="IPR003790">
    <property type="entry name" value="GHL10"/>
</dbReference>
<keyword evidence="4" id="KW-1185">Reference proteome</keyword>
<evidence type="ECO:0000259" key="2">
    <source>
        <dbReference type="Pfam" id="PF02638"/>
    </source>
</evidence>
<dbReference type="AlphaFoldDB" id="A0A8S3VKP0"/>
<dbReference type="PANTHER" id="PTHR43405">
    <property type="entry name" value="GLYCOSYL HYDROLASE DIGH"/>
    <property type="match status" value="1"/>
</dbReference>
<accession>A0A8S3VKP0</accession>
<comment type="caution">
    <text evidence="3">The sequence shown here is derived from an EMBL/GenBank/DDBJ whole genome shotgun (WGS) entry which is preliminary data.</text>
</comment>
<dbReference type="OrthoDB" id="2018923at2759"/>
<organism evidence="3 4">
    <name type="scientific">Mytilus edulis</name>
    <name type="common">Blue mussel</name>
    <dbReference type="NCBI Taxonomy" id="6550"/>
    <lineage>
        <taxon>Eukaryota</taxon>
        <taxon>Metazoa</taxon>
        <taxon>Spiralia</taxon>
        <taxon>Lophotrochozoa</taxon>
        <taxon>Mollusca</taxon>
        <taxon>Bivalvia</taxon>
        <taxon>Autobranchia</taxon>
        <taxon>Pteriomorphia</taxon>
        <taxon>Mytilida</taxon>
        <taxon>Mytiloidea</taxon>
        <taxon>Mytilidae</taxon>
        <taxon>Mytilinae</taxon>
        <taxon>Mytilus</taxon>
    </lineage>
</organism>
<dbReference type="SUPFAM" id="SSF51445">
    <property type="entry name" value="(Trans)glycosidases"/>
    <property type="match status" value="1"/>
</dbReference>
<evidence type="ECO:0000313" key="3">
    <source>
        <dbReference type="EMBL" id="CAG2255583.1"/>
    </source>
</evidence>
<dbReference type="Gene3D" id="3.20.20.80">
    <property type="entry name" value="Glycosidases"/>
    <property type="match status" value="1"/>
</dbReference>
<gene>
    <name evidence="3" type="ORF">MEDL_66977</name>
</gene>
<dbReference type="PANTHER" id="PTHR43405:SF1">
    <property type="entry name" value="GLYCOSYL HYDROLASE DIGH"/>
    <property type="match status" value="1"/>
</dbReference>
<proteinExistence type="predicted"/>
<dbReference type="EMBL" id="CAJPWZ010003276">
    <property type="protein sequence ID" value="CAG2255583.1"/>
    <property type="molecule type" value="Genomic_DNA"/>
</dbReference>
<sequence length="644" mass="73940">MVEKRLIFLKWKKDFGNTSNIEGCRGHTTLLNQRRLISPSVPLKPCFSFFPSNDKHAEVSCRELAISCIMPVKIPGSRIYVFRRVIWLKVSENFDIWNCKVYICFSWIEGTFHSFTKRNLRSIFESHHESNKLAAKLYPSKFPKLFCTVHRQDGGPISIADTLRDDLDFPLDTDDSYWPVREFRGAFVATVANIDWPSSRHLTTNQQKNELINLLDKLQKLNFNAIVLQVRPAGDALYSSKLEPWSYYLTGEQGKAPSPFYDPLEFAITEAYKRNFEVHAWFNPYRARSGSNSSVGLAQNHIAHIYPQYVYKYGHDLWMDPGASVIQDHAIKVFLDVVTRYDIDGVHIDDYFYPYPVSGTDFPDSHTYSSYKQSGGNLGLTDWRRNNINTLIQHLSTRIKTIKPYVKFGISPFGIWQPGYPHGIHGFNSFTSLYADSRKWFKEGWLDYVAPQLYWQIDPPAQSYPALLDWWLDQNTHQHHVYTSNYASAVLVKHWSPNELVRQVQISRSRDSRKSFGNIHFSAKIFVGNMHGMSDVFHANVYTSPALTPEMPWLSCPNPPKPSNVKTHGYNVFWTPDTSGHVRSWAIFHFIAEVFGLVTVLPQDSTSFTATEIGSYVIVSVSRIGKQSTEESFTIRLNSSSVFG</sequence>
<dbReference type="Pfam" id="PF02638">
    <property type="entry name" value="GHL10"/>
    <property type="match status" value="1"/>
</dbReference>